<feature type="transmembrane region" description="Helical" evidence="5">
    <location>
        <begin position="301"/>
        <end position="322"/>
    </location>
</feature>
<keyword evidence="2 5" id="KW-0812">Transmembrane</keyword>
<feature type="domain" description="O-antigen ligase-related" evidence="6">
    <location>
        <begin position="260"/>
        <end position="389"/>
    </location>
</feature>
<keyword evidence="7" id="KW-0436">Ligase</keyword>
<keyword evidence="3 5" id="KW-1133">Transmembrane helix</keyword>
<dbReference type="GO" id="GO:0016874">
    <property type="term" value="F:ligase activity"/>
    <property type="evidence" value="ECO:0007669"/>
    <property type="project" value="UniProtKB-KW"/>
</dbReference>
<feature type="transmembrane region" description="Helical" evidence="5">
    <location>
        <begin position="167"/>
        <end position="188"/>
    </location>
</feature>
<dbReference type="EMBL" id="SMKZ01000030">
    <property type="protein sequence ID" value="TDE07493.1"/>
    <property type="molecule type" value="Genomic_DNA"/>
</dbReference>
<feature type="transmembrane region" description="Helical" evidence="5">
    <location>
        <begin position="228"/>
        <end position="248"/>
    </location>
</feature>
<reference evidence="7 8" key="1">
    <citation type="submission" date="2019-03" db="EMBL/GenBank/DDBJ databases">
        <title>Draft genome sequences of novel Actinobacteria.</title>
        <authorList>
            <person name="Sahin N."/>
            <person name="Ay H."/>
            <person name="Saygin H."/>
        </authorList>
    </citation>
    <scope>NUCLEOTIDE SEQUENCE [LARGE SCALE GENOMIC DNA]</scope>
    <source>
        <strain evidence="7 8">5K138</strain>
    </source>
</reference>
<evidence type="ECO:0000256" key="5">
    <source>
        <dbReference type="SAM" id="Phobius"/>
    </source>
</evidence>
<dbReference type="Proteomes" id="UP000294739">
    <property type="component" value="Unassembled WGS sequence"/>
</dbReference>
<feature type="transmembrane region" description="Helical" evidence="5">
    <location>
        <begin position="439"/>
        <end position="458"/>
    </location>
</feature>
<name>A0A4R5DB72_9ACTN</name>
<gene>
    <name evidence="7" type="ORF">E1269_19880</name>
</gene>
<dbReference type="Pfam" id="PF04932">
    <property type="entry name" value="Wzy_C"/>
    <property type="match status" value="1"/>
</dbReference>
<feature type="transmembrane region" description="Helical" evidence="5">
    <location>
        <begin position="42"/>
        <end position="63"/>
    </location>
</feature>
<evidence type="ECO:0000313" key="8">
    <source>
        <dbReference type="Proteomes" id="UP000294739"/>
    </source>
</evidence>
<evidence type="ECO:0000256" key="1">
    <source>
        <dbReference type="ARBA" id="ARBA00004141"/>
    </source>
</evidence>
<dbReference type="InParanoid" id="A0A4R5DB72"/>
<dbReference type="AlphaFoldDB" id="A0A4R5DB72"/>
<dbReference type="PANTHER" id="PTHR37422">
    <property type="entry name" value="TEICHURONIC ACID BIOSYNTHESIS PROTEIN TUAE"/>
    <property type="match status" value="1"/>
</dbReference>
<feature type="transmembrane region" description="Helical" evidence="5">
    <location>
        <begin position="106"/>
        <end position="125"/>
    </location>
</feature>
<feature type="transmembrane region" description="Helical" evidence="5">
    <location>
        <begin position="75"/>
        <end position="94"/>
    </location>
</feature>
<keyword evidence="4 5" id="KW-0472">Membrane</keyword>
<evidence type="ECO:0000259" key="6">
    <source>
        <dbReference type="Pfam" id="PF04932"/>
    </source>
</evidence>
<sequence length="505" mass="54585">MTAAPSAATVVTRRQTSRSTWRPALLAEPDGLLRTRYAWEPALLKPIDTLTVLIVFLALQFLIPARLVIGGMGAVGRPTVAIGILLVFVWALSAVRGQLPGARQPIRWVIFLYVAVQMFSYAVGFDRGLPGVEASSADRWIIFTIAMAGLTLAIADGIPTRAQLDRFLLVLVGFTTVMAVIGILQFLGVADLTRYLRLPGLSNNAELIGIGQRGGPGFARVASTATHYIEFGVVLSMVLPVALHYALFATERKQRQLRWAAVVLIASAIPFSLSRSATLAVTLGMAVLATVWPWRQRYNAAIIGVVATAAFAVVQPGVLGTIRSLFSNADDDPSIQNRIARTDYVMDLWSLRPWFGRGAGTVIPEQYILLDNQLYVTLLAGGVVGLAGLVIFLLGPYFIARSIRLRGADQETRHLAQSLAVIMPVSLLVSATFDSFSFATFVGVLFLVIGAIGALWRLDHESPHERVLQIAAPGDKYVATPLMAYWRRSGPTDDGVRTPAAPSSP</sequence>
<protein>
    <submittedName>
        <fullName evidence="7">O-antigen ligase domain-containing protein</fullName>
    </submittedName>
</protein>
<proteinExistence type="predicted"/>
<comment type="caution">
    <text evidence="7">The sequence shown here is derived from an EMBL/GenBank/DDBJ whole genome shotgun (WGS) entry which is preliminary data.</text>
</comment>
<organism evidence="7 8">
    <name type="scientific">Jiangella asiatica</name>
    <dbReference type="NCBI Taxonomy" id="2530372"/>
    <lineage>
        <taxon>Bacteria</taxon>
        <taxon>Bacillati</taxon>
        <taxon>Actinomycetota</taxon>
        <taxon>Actinomycetes</taxon>
        <taxon>Jiangellales</taxon>
        <taxon>Jiangellaceae</taxon>
        <taxon>Jiangella</taxon>
    </lineage>
</organism>
<feature type="transmembrane region" description="Helical" evidence="5">
    <location>
        <begin position="137"/>
        <end position="155"/>
    </location>
</feature>
<dbReference type="OrthoDB" id="5243524at2"/>
<dbReference type="GO" id="GO:0016020">
    <property type="term" value="C:membrane"/>
    <property type="evidence" value="ECO:0007669"/>
    <property type="project" value="UniProtKB-SubCell"/>
</dbReference>
<evidence type="ECO:0000256" key="3">
    <source>
        <dbReference type="ARBA" id="ARBA00022989"/>
    </source>
</evidence>
<evidence type="ECO:0000256" key="4">
    <source>
        <dbReference type="ARBA" id="ARBA00023136"/>
    </source>
</evidence>
<feature type="transmembrane region" description="Helical" evidence="5">
    <location>
        <begin position="257"/>
        <end position="273"/>
    </location>
</feature>
<evidence type="ECO:0000256" key="2">
    <source>
        <dbReference type="ARBA" id="ARBA00022692"/>
    </source>
</evidence>
<comment type="subcellular location">
    <subcellularLocation>
        <location evidence="1">Membrane</location>
        <topology evidence="1">Multi-pass membrane protein</topology>
    </subcellularLocation>
</comment>
<dbReference type="InterPro" id="IPR007016">
    <property type="entry name" value="O-antigen_ligase-rel_domated"/>
</dbReference>
<accession>A0A4R5DB72</accession>
<dbReference type="RefSeq" id="WP_131897726.1">
    <property type="nucleotide sequence ID" value="NZ_SMKZ01000030.1"/>
</dbReference>
<dbReference type="PANTHER" id="PTHR37422:SF21">
    <property type="entry name" value="EXOQ-LIKE PROTEIN"/>
    <property type="match status" value="1"/>
</dbReference>
<dbReference type="InterPro" id="IPR051533">
    <property type="entry name" value="WaaL-like"/>
</dbReference>
<evidence type="ECO:0000313" key="7">
    <source>
        <dbReference type="EMBL" id="TDE07493.1"/>
    </source>
</evidence>
<feature type="transmembrane region" description="Helical" evidence="5">
    <location>
        <begin position="374"/>
        <end position="394"/>
    </location>
</feature>
<keyword evidence="8" id="KW-1185">Reference proteome</keyword>